<feature type="region of interest" description="Disordered" evidence="1">
    <location>
        <begin position="1"/>
        <end position="34"/>
    </location>
</feature>
<proteinExistence type="predicted"/>
<protein>
    <submittedName>
        <fullName evidence="2">Uncharacterized protein</fullName>
    </submittedName>
</protein>
<evidence type="ECO:0000256" key="1">
    <source>
        <dbReference type="SAM" id="MobiDB-lite"/>
    </source>
</evidence>
<dbReference type="EMBL" id="CADCVB010000173">
    <property type="protein sequence ID" value="CAA9443204.1"/>
    <property type="molecule type" value="Genomic_DNA"/>
</dbReference>
<reference evidence="2" key="1">
    <citation type="submission" date="2020-02" db="EMBL/GenBank/DDBJ databases">
        <authorList>
            <person name="Meier V. D."/>
        </authorList>
    </citation>
    <scope>NUCLEOTIDE SEQUENCE</scope>
    <source>
        <strain evidence="2">AVDCRST_MAG78</strain>
    </source>
</reference>
<feature type="non-terminal residue" evidence="2">
    <location>
        <position position="1"/>
    </location>
</feature>
<name>A0A6J4QF94_9ACTN</name>
<dbReference type="AlphaFoldDB" id="A0A6J4QF94"/>
<evidence type="ECO:0000313" key="2">
    <source>
        <dbReference type="EMBL" id="CAA9443204.1"/>
    </source>
</evidence>
<gene>
    <name evidence="2" type="ORF">AVDCRST_MAG78-2642</name>
</gene>
<feature type="compositionally biased region" description="Basic and acidic residues" evidence="1">
    <location>
        <begin position="1"/>
        <end position="28"/>
    </location>
</feature>
<sequence>EGGTRTPDRADDEDPRREAGRVIRERPGPLDAEV</sequence>
<accession>A0A6J4QF94</accession>
<feature type="non-terminal residue" evidence="2">
    <location>
        <position position="34"/>
    </location>
</feature>
<organism evidence="2">
    <name type="scientific">uncultured Rubrobacteraceae bacterium</name>
    <dbReference type="NCBI Taxonomy" id="349277"/>
    <lineage>
        <taxon>Bacteria</taxon>
        <taxon>Bacillati</taxon>
        <taxon>Actinomycetota</taxon>
        <taxon>Rubrobacteria</taxon>
        <taxon>Rubrobacterales</taxon>
        <taxon>Rubrobacteraceae</taxon>
        <taxon>environmental samples</taxon>
    </lineage>
</organism>